<accession>A0AAE0U3G3</accession>
<feature type="region of interest" description="Disordered" evidence="1">
    <location>
        <begin position="52"/>
        <end position="87"/>
    </location>
</feature>
<evidence type="ECO:0000313" key="2">
    <source>
        <dbReference type="EMBL" id="KAK3389230.1"/>
    </source>
</evidence>
<dbReference type="EMBL" id="JAULSW010000002">
    <property type="protein sequence ID" value="KAK3389230.1"/>
    <property type="molecule type" value="Genomic_DNA"/>
</dbReference>
<reference evidence="2" key="2">
    <citation type="submission" date="2023-06" db="EMBL/GenBank/DDBJ databases">
        <authorList>
            <consortium name="Lawrence Berkeley National Laboratory"/>
            <person name="Haridas S."/>
            <person name="Hensen N."/>
            <person name="Bonometti L."/>
            <person name="Westerberg I."/>
            <person name="Brannstrom I.O."/>
            <person name="Guillou S."/>
            <person name="Cros-Aarteil S."/>
            <person name="Calhoun S."/>
            <person name="Kuo A."/>
            <person name="Mondo S."/>
            <person name="Pangilinan J."/>
            <person name="Riley R."/>
            <person name="LaButti K."/>
            <person name="Andreopoulos B."/>
            <person name="Lipzen A."/>
            <person name="Chen C."/>
            <person name="Yanf M."/>
            <person name="Daum C."/>
            <person name="Ng V."/>
            <person name="Clum A."/>
            <person name="Steindorff A."/>
            <person name="Ohm R."/>
            <person name="Martin F."/>
            <person name="Silar P."/>
            <person name="Natvig D."/>
            <person name="Lalanne C."/>
            <person name="Gautier V."/>
            <person name="Ament-velasquez S.L."/>
            <person name="Kruys A."/>
            <person name="Hutchinson M.I."/>
            <person name="Powell A.J."/>
            <person name="Barry K."/>
            <person name="Miller A.N."/>
            <person name="Grigoriev I.V."/>
            <person name="Debuchy R."/>
            <person name="Gladieux P."/>
            <person name="Thoren M.H."/>
            <person name="Johannesson H."/>
        </authorList>
    </citation>
    <scope>NUCLEOTIDE SEQUENCE</scope>
    <source>
        <strain evidence="2">CBS 232.78</strain>
    </source>
</reference>
<name>A0AAE0U3G3_9PEZI</name>
<organism evidence="2 3">
    <name type="scientific">Podospora didyma</name>
    <dbReference type="NCBI Taxonomy" id="330526"/>
    <lineage>
        <taxon>Eukaryota</taxon>
        <taxon>Fungi</taxon>
        <taxon>Dikarya</taxon>
        <taxon>Ascomycota</taxon>
        <taxon>Pezizomycotina</taxon>
        <taxon>Sordariomycetes</taxon>
        <taxon>Sordariomycetidae</taxon>
        <taxon>Sordariales</taxon>
        <taxon>Podosporaceae</taxon>
        <taxon>Podospora</taxon>
    </lineage>
</organism>
<protein>
    <submittedName>
        <fullName evidence="2">Uncharacterized protein</fullName>
    </submittedName>
</protein>
<comment type="caution">
    <text evidence="2">The sequence shown here is derived from an EMBL/GenBank/DDBJ whole genome shotgun (WGS) entry which is preliminary data.</text>
</comment>
<evidence type="ECO:0000256" key="1">
    <source>
        <dbReference type="SAM" id="MobiDB-lite"/>
    </source>
</evidence>
<dbReference type="AlphaFoldDB" id="A0AAE0U3G3"/>
<dbReference type="Proteomes" id="UP001285441">
    <property type="component" value="Unassembled WGS sequence"/>
</dbReference>
<sequence length="149" mass="16149">MSHTAGCLPSLRPFRPLALNFPLKSLPPRWAVAPTVGFSGVAGQACLTCTDPEPAPARKHAQAQPGEPASQNALDAQGREKSGSQPRPTPVFRVCLVHSFDIISAGMLFIAGRSIRVEFRVHYCANCYRASRTSPARHSRSPIRHGLPR</sequence>
<evidence type="ECO:0000313" key="3">
    <source>
        <dbReference type="Proteomes" id="UP001285441"/>
    </source>
</evidence>
<proteinExistence type="predicted"/>
<gene>
    <name evidence="2" type="ORF">B0H63DRAFT_463211</name>
</gene>
<keyword evidence="3" id="KW-1185">Reference proteome</keyword>
<reference evidence="2" key="1">
    <citation type="journal article" date="2023" name="Mol. Phylogenet. Evol.">
        <title>Genome-scale phylogeny and comparative genomics of the fungal order Sordariales.</title>
        <authorList>
            <person name="Hensen N."/>
            <person name="Bonometti L."/>
            <person name="Westerberg I."/>
            <person name="Brannstrom I.O."/>
            <person name="Guillou S."/>
            <person name="Cros-Aarteil S."/>
            <person name="Calhoun S."/>
            <person name="Haridas S."/>
            <person name="Kuo A."/>
            <person name="Mondo S."/>
            <person name="Pangilinan J."/>
            <person name="Riley R."/>
            <person name="LaButti K."/>
            <person name="Andreopoulos B."/>
            <person name="Lipzen A."/>
            <person name="Chen C."/>
            <person name="Yan M."/>
            <person name="Daum C."/>
            <person name="Ng V."/>
            <person name="Clum A."/>
            <person name="Steindorff A."/>
            <person name="Ohm R.A."/>
            <person name="Martin F."/>
            <person name="Silar P."/>
            <person name="Natvig D.O."/>
            <person name="Lalanne C."/>
            <person name="Gautier V."/>
            <person name="Ament-Velasquez S.L."/>
            <person name="Kruys A."/>
            <person name="Hutchinson M.I."/>
            <person name="Powell A.J."/>
            <person name="Barry K."/>
            <person name="Miller A.N."/>
            <person name="Grigoriev I.V."/>
            <person name="Debuchy R."/>
            <person name="Gladieux P."/>
            <person name="Hiltunen Thoren M."/>
            <person name="Johannesson H."/>
        </authorList>
    </citation>
    <scope>NUCLEOTIDE SEQUENCE</scope>
    <source>
        <strain evidence="2">CBS 232.78</strain>
    </source>
</reference>